<dbReference type="SUPFAM" id="SSF81995">
    <property type="entry name" value="beta-sandwich domain of Sec23/24"/>
    <property type="match status" value="1"/>
</dbReference>
<comment type="caution">
    <text evidence="2">The sequence shown here is derived from an EMBL/GenBank/DDBJ whole genome shotgun (WGS) entry which is preliminary data.</text>
</comment>
<proteinExistence type="predicted"/>
<dbReference type="RefSeq" id="WP_229698074.1">
    <property type="nucleotide sequence ID" value="NZ_BMMS01000001.1"/>
</dbReference>
<dbReference type="AlphaFoldDB" id="A0A918DSP6"/>
<keyword evidence="3" id="KW-1185">Reference proteome</keyword>
<gene>
    <name evidence="2" type="ORF">GCM10012280_03480</name>
</gene>
<dbReference type="EMBL" id="BMMS01000001">
    <property type="protein sequence ID" value="GGO80775.1"/>
    <property type="molecule type" value="Genomic_DNA"/>
</dbReference>
<evidence type="ECO:0000313" key="2">
    <source>
        <dbReference type="EMBL" id="GGO80775.1"/>
    </source>
</evidence>
<reference evidence="2" key="1">
    <citation type="journal article" date="2014" name="Int. J. Syst. Evol. Microbiol.">
        <title>Complete genome sequence of Corynebacterium casei LMG S-19264T (=DSM 44701T), isolated from a smear-ripened cheese.</title>
        <authorList>
            <consortium name="US DOE Joint Genome Institute (JGI-PGF)"/>
            <person name="Walter F."/>
            <person name="Albersmeier A."/>
            <person name="Kalinowski J."/>
            <person name="Ruckert C."/>
        </authorList>
    </citation>
    <scope>NUCLEOTIDE SEQUENCE</scope>
    <source>
        <strain evidence="2">CGMCC 4.7201</strain>
    </source>
</reference>
<organism evidence="2 3">
    <name type="scientific">Wenjunlia tyrosinilytica</name>
    <dbReference type="NCBI Taxonomy" id="1544741"/>
    <lineage>
        <taxon>Bacteria</taxon>
        <taxon>Bacillati</taxon>
        <taxon>Actinomycetota</taxon>
        <taxon>Actinomycetes</taxon>
        <taxon>Kitasatosporales</taxon>
        <taxon>Streptomycetaceae</taxon>
        <taxon>Wenjunlia</taxon>
    </lineage>
</organism>
<accession>A0A918DSP6</accession>
<evidence type="ECO:0000256" key="1">
    <source>
        <dbReference type="SAM" id="MobiDB-lite"/>
    </source>
</evidence>
<feature type="region of interest" description="Disordered" evidence="1">
    <location>
        <begin position="1"/>
        <end position="67"/>
    </location>
</feature>
<feature type="compositionally biased region" description="Pro residues" evidence="1">
    <location>
        <begin position="1"/>
        <end position="17"/>
    </location>
</feature>
<sequence>MSTPPDQPSAYPYPSPQSPGGYGSPTQPAVPGQHNPYAQTPNPYAQPGAYGSAGMPPQPPGTPGYGGGGAKRALLWAAVGAVAASAVWGAGLLAANLVGGDTTAGDLGSYKFQDNLCDTADISSMKQEYPEADSNPTHESLKHEATDSMSCSLTLKKSGSSTYADAYLSLAVEYHKKSDPTADFTALWESYKERTGSDYKVEKIDGYGDQAYLVTLEPASSTGTRSATLAVRDGSVTYNMSWSAYPSSLTTSTIPAVSDIAAKLKTDTKATLAKLSD</sequence>
<dbReference type="Proteomes" id="UP000641932">
    <property type="component" value="Unassembled WGS sequence"/>
</dbReference>
<protein>
    <submittedName>
        <fullName evidence="2">Uncharacterized protein</fullName>
    </submittedName>
</protein>
<evidence type="ECO:0000313" key="3">
    <source>
        <dbReference type="Proteomes" id="UP000641932"/>
    </source>
</evidence>
<name>A0A918DSP6_9ACTN</name>
<reference evidence="2" key="2">
    <citation type="submission" date="2020-09" db="EMBL/GenBank/DDBJ databases">
        <authorList>
            <person name="Sun Q."/>
            <person name="Zhou Y."/>
        </authorList>
    </citation>
    <scope>NUCLEOTIDE SEQUENCE</scope>
    <source>
        <strain evidence="2">CGMCC 4.7201</strain>
    </source>
</reference>